<organism evidence="2 3">
    <name type="scientific">Mycena venus</name>
    <dbReference type="NCBI Taxonomy" id="2733690"/>
    <lineage>
        <taxon>Eukaryota</taxon>
        <taxon>Fungi</taxon>
        <taxon>Dikarya</taxon>
        <taxon>Basidiomycota</taxon>
        <taxon>Agaricomycotina</taxon>
        <taxon>Agaricomycetes</taxon>
        <taxon>Agaricomycetidae</taxon>
        <taxon>Agaricales</taxon>
        <taxon>Marasmiineae</taxon>
        <taxon>Mycenaceae</taxon>
        <taxon>Mycena</taxon>
    </lineage>
</organism>
<sequence length="1017" mass="113153">MHAADAIRHEESVEHTYLVREISKAGDPPSSPFHMSSPPQYSSDPVSPGIDSEYIQRVVPFFTVPGPQLSVDGQELIYDDWDPVWESRMPTRPNADSLEIDEDYFDTPDASDAFYGMPELLETDISDGEEAPDDDPFEAVGQRSFEAEFEGVGEEFVLNIDDVPEEEDRSEPLDSSADAKNWWPWANREEFANPLVRPYIRVLSEDSAERLDEACQAQKWKLEVAADLAGPMARHENKDYFVNEPALANIGTLGEYAAVLPSRWFLRKGKIWAKVQRLISHPDEKSDSLVIDNCHECEEIPLSNFFLSFEELKTTHTYHNLKNPAKITGIMTDSTIEETNIVAPNPLRIIAKGRRVLSVPIWFYCDDTSGNVSKKWNKHNSLLISLAGLEPDKAHLLYNVLFLATSNLASPLEMFDAVIEMLQDACKSGIEAYDCQYQEMVLLLPWILAMLGDNPMQSEFASHIGLTGKCFYRVCNVKGADAKNRPQGDEGERQRVADFLQTSDLRTKDATLKALREQLEDHIRGAPSTASTKATTTGVKDRYFQHFADQLAVACAEIKEQQRDSSLKGNDHLKKVLGDLGATMPADDAIFSPSLRLDDFDPNSDSPVEILHVILLGFVKYFWRDAVSRQSKAGKEILKARINSFDAAPLGLADPRGSTLVQYAGSLTGRDFRLVVQIAPAVLYGMIPDEAHEAWLALCRLAPLAYQPEIVITWHAVRHLVSGGWVVKDSSNAQNPVVKQAGSGVLALVKDKVFLRLMGMTDFFASSNYGKYTLDLKVEPMRDWALTKSAQFTISIPRKFITNSILRSCSCVVLKNGDIARVNGFLIHRNSSGQLQIGRVEEIIADVSSGRILGICLQHFLVGESVLPYQFPALTGSNNNYVWRKIQASLNHVVLKDCLASASTIHNCASHNCHVTTTREIIQESRKTGRFDNEVTHTPDNSDHILNLAHLRSARYLQKFQPAARYPNIPRAQLIADAVQHRHDLTAEQSTPPVSVTPAAATDVSVAPATETTTAIP</sequence>
<name>A0A8H7CIQ2_9AGAR</name>
<reference evidence="2" key="1">
    <citation type="submission" date="2020-05" db="EMBL/GenBank/DDBJ databases">
        <title>Mycena genomes resolve the evolution of fungal bioluminescence.</title>
        <authorList>
            <person name="Tsai I.J."/>
        </authorList>
    </citation>
    <scope>NUCLEOTIDE SEQUENCE</scope>
    <source>
        <strain evidence="2">CCC161011</strain>
    </source>
</reference>
<accession>A0A8H7CIQ2</accession>
<protein>
    <submittedName>
        <fullName evidence="2">Uncharacterized protein</fullName>
    </submittedName>
</protein>
<evidence type="ECO:0000313" key="2">
    <source>
        <dbReference type="EMBL" id="KAF7339159.1"/>
    </source>
</evidence>
<dbReference type="AlphaFoldDB" id="A0A8H7CIQ2"/>
<evidence type="ECO:0000256" key="1">
    <source>
        <dbReference type="SAM" id="MobiDB-lite"/>
    </source>
</evidence>
<proteinExistence type="predicted"/>
<feature type="region of interest" description="Disordered" evidence="1">
    <location>
        <begin position="18"/>
        <end position="46"/>
    </location>
</feature>
<keyword evidence="3" id="KW-1185">Reference proteome</keyword>
<dbReference type="OrthoDB" id="2506088at2759"/>
<evidence type="ECO:0000313" key="3">
    <source>
        <dbReference type="Proteomes" id="UP000620124"/>
    </source>
</evidence>
<gene>
    <name evidence="2" type="ORF">MVEN_01993000</name>
</gene>
<feature type="region of interest" description="Disordered" evidence="1">
    <location>
        <begin position="987"/>
        <end position="1017"/>
    </location>
</feature>
<dbReference type="PANTHER" id="PTHR31912:SF34">
    <property type="entry name" value="NOTOCHORD-RELATED PROTEIN"/>
    <property type="match status" value="1"/>
</dbReference>
<comment type="caution">
    <text evidence="2">The sequence shown here is derived from an EMBL/GenBank/DDBJ whole genome shotgun (WGS) entry which is preliminary data.</text>
</comment>
<dbReference type="PANTHER" id="PTHR31912">
    <property type="entry name" value="IP13529P"/>
    <property type="match status" value="1"/>
</dbReference>
<dbReference type="Proteomes" id="UP000620124">
    <property type="component" value="Unassembled WGS sequence"/>
</dbReference>
<dbReference type="EMBL" id="JACAZI010000020">
    <property type="protein sequence ID" value="KAF7339159.1"/>
    <property type="molecule type" value="Genomic_DNA"/>
</dbReference>